<dbReference type="InterPro" id="IPR036249">
    <property type="entry name" value="Thioredoxin-like_sf"/>
</dbReference>
<feature type="transmembrane region" description="Helical" evidence="1">
    <location>
        <begin position="9"/>
        <end position="26"/>
    </location>
</feature>
<gene>
    <name evidence="3" type="ORF">A3H61_00140</name>
</gene>
<dbReference type="Pfam" id="PF00085">
    <property type="entry name" value="Thioredoxin"/>
    <property type="match status" value="1"/>
</dbReference>
<reference evidence="3 4" key="1">
    <citation type="journal article" date="2016" name="Nat. Commun.">
        <title>Thousands of microbial genomes shed light on interconnected biogeochemical processes in an aquifer system.</title>
        <authorList>
            <person name="Anantharaman K."/>
            <person name="Brown C.T."/>
            <person name="Hug L.A."/>
            <person name="Sharon I."/>
            <person name="Castelle C.J."/>
            <person name="Probst A.J."/>
            <person name="Thomas B.C."/>
            <person name="Singh A."/>
            <person name="Wilkins M.J."/>
            <person name="Karaoz U."/>
            <person name="Brodie E.L."/>
            <person name="Williams K.H."/>
            <person name="Hubbard S.S."/>
            <person name="Banfield J.F."/>
        </authorList>
    </citation>
    <scope>NUCLEOTIDE SEQUENCE [LARGE SCALE GENOMIC DNA]</scope>
</reference>
<dbReference type="PANTHER" id="PTHR34573:SF1">
    <property type="entry name" value="VITAMIN K EPOXIDE REDUCTASE DOMAIN-CONTAINING PROTEIN"/>
    <property type="match status" value="1"/>
</dbReference>
<evidence type="ECO:0000259" key="2">
    <source>
        <dbReference type="Pfam" id="PF00085"/>
    </source>
</evidence>
<keyword evidence="1" id="KW-0472">Membrane</keyword>
<dbReference type="Gene3D" id="3.40.30.10">
    <property type="entry name" value="Glutaredoxin"/>
    <property type="match status" value="1"/>
</dbReference>
<dbReference type="PANTHER" id="PTHR34573">
    <property type="entry name" value="VKC DOMAIN-CONTAINING PROTEIN"/>
    <property type="match status" value="1"/>
</dbReference>
<evidence type="ECO:0000256" key="1">
    <source>
        <dbReference type="SAM" id="Phobius"/>
    </source>
</evidence>
<name>A0A1G2A933_9BACT</name>
<dbReference type="InterPro" id="IPR013766">
    <property type="entry name" value="Thioredoxin_domain"/>
</dbReference>
<accession>A0A1G2A933</accession>
<dbReference type="AlphaFoldDB" id="A0A1G2A933"/>
<evidence type="ECO:0000313" key="4">
    <source>
        <dbReference type="Proteomes" id="UP000178315"/>
    </source>
</evidence>
<protein>
    <recommendedName>
        <fullName evidence="2">Thioredoxin domain-containing protein</fullName>
    </recommendedName>
</protein>
<sequence length="127" mass="14232">MRKDDKKKLIWGIIVVAAIVGIYFAIMESSAPGKLYAFAECLKDKDAVFYGAFWCPHCQNQKALFGKSAKFLPYVECSSPDGRSQLKICQDKKIDGYPTWIFADGERKSGEIALEELAEKTGCRLPQ</sequence>
<dbReference type="SUPFAM" id="SSF52833">
    <property type="entry name" value="Thioredoxin-like"/>
    <property type="match status" value="1"/>
</dbReference>
<keyword evidence="1" id="KW-0812">Transmembrane</keyword>
<feature type="domain" description="Thioredoxin" evidence="2">
    <location>
        <begin position="48"/>
        <end position="111"/>
    </location>
</feature>
<evidence type="ECO:0000313" key="3">
    <source>
        <dbReference type="EMBL" id="OGY73321.1"/>
    </source>
</evidence>
<comment type="caution">
    <text evidence="3">The sequence shown here is derived from an EMBL/GenBank/DDBJ whole genome shotgun (WGS) entry which is preliminary data.</text>
</comment>
<dbReference type="Proteomes" id="UP000178315">
    <property type="component" value="Unassembled WGS sequence"/>
</dbReference>
<proteinExistence type="predicted"/>
<organism evidence="3 4">
    <name type="scientific">Candidatus Jacksonbacteria bacterium RIFCSPLOWO2_02_FULL_44_20</name>
    <dbReference type="NCBI Taxonomy" id="1798460"/>
    <lineage>
        <taxon>Bacteria</taxon>
        <taxon>Candidatus Jacksoniibacteriota</taxon>
    </lineage>
</organism>
<dbReference type="EMBL" id="MHJU01000013">
    <property type="protein sequence ID" value="OGY73321.1"/>
    <property type="molecule type" value="Genomic_DNA"/>
</dbReference>
<keyword evidence="1" id="KW-1133">Transmembrane helix</keyword>